<evidence type="ECO:0000313" key="2">
    <source>
        <dbReference type="Proteomes" id="UP001237737"/>
    </source>
</evidence>
<protein>
    <submittedName>
        <fullName evidence="1">Uncharacterized protein</fullName>
    </submittedName>
</protein>
<gene>
    <name evidence="1" type="ORF">J2T07_002737</name>
</gene>
<organism evidence="1 2">
    <name type="scientific">Luteibacter jiangsuensis</name>
    <dbReference type="NCBI Taxonomy" id="637577"/>
    <lineage>
        <taxon>Bacteria</taxon>
        <taxon>Pseudomonadati</taxon>
        <taxon>Pseudomonadota</taxon>
        <taxon>Gammaproteobacteria</taxon>
        <taxon>Lysobacterales</taxon>
        <taxon>Rhodanobacteraceae</taxon>
        <taxon>Luteibacter</taxon>
    </lineage>
</organism>
<dbReference type="Proteomes" id="UP001237737">
    <property type="component" value="Unassembled WGS sequence"/>
</dbReference>
<comment type="caution">
    <text evidence="1">The sequence shown here is derived from an EMBL/GenBank/DDBJ whole genome shotgun (WGS) entry which is preliminary data.</text>
</comment>
<proteinExistence type="predicted"/>
<accession>A0ABT9SZX1</accession>
<name>A0ABT9SZX1_9GAMM</name>
<keyword evidence="2" id="KW-1185">Reference proteome</keyword>
<sequence>MLSLDKYWRIIVIITLGATSVEALACESGYWVRSVTDDGGIIVLNDGTIWEVSSLDRIDSSLWLPMTEIVVCDDKLINTDDNETVEATRIK</sequence>
<reference evidence="1 2" key="1">
    <citation type="submission" date="2023-07" db="EMBL/GenBank/DDBJ databases">
        <title>Sorghum-associated microbial communities from plants grown in Nebraska, USA.</title>
        <authorList>
            <person name="Schachtman D."/>
        </authorList>
    </citation>
    <scope>NUCLEOTIDE SEQUENCE [LARGE SCALE GENOMIC DNA]</scope>
    <source>
        <strain evidence="1 2">CC60</strain>
    </source>
</reference>
<dbReference type="EMBL" id="JAUSSK010000003">
    <property type="protein sequence ID" value="MDQ0010547.1"/>
    <property type="molecule type" value="Genomic_DNA"/>
</dbReference>
<evidence type="ECO:0000313" key="1">
    <source>
        <dbReference type="EMBL" id="MDQ0010547.1"/>
    </source>
</evidence>
<dbReference type="RefSeq" id="WP_306850626.1">
    <property type="nucleotide sequence ID" value="NZ_JAUSSK010000003.1"/>
</dbReference>